<dbReference type="RefSeq" id="WP_344782145.1">
    <property type="nucleotide sequence ID" value="NZ_BAABAF010000005.1"/>
</dbReference>
<comment type="caution">
    <text evidence="1">The sequence shown here is derived from an EMBL/GenBank/DDBJ whole genome shotgun (WGS) entry which is preliminary data.</text>
</comment>
<sequence>MIEGLVLQRAPHSPGGLGIHIDTAADSLIATGDDSALIKSGAAFLAPPEYGHLQQTRRISAKHRTNRHLHQHPNAALGRPLIVSKKLHEHTLAYTPHRPANGNNSV</sequence>
<dbReference type="EMBL" id="BAABAF010000005">
    <property type="protein sequence ID" value="GAA3763562.1"/>
    <property type="molecule type" value="Genomic_DNA"/>
</dbReference>
<dbReference type="Proteomes" id="UP001500540">
    <property type="component" value="Unassembled WGS sequence"/>
</dbReference>
<reference evidence="2" key="1">
    <citation type="journal article" date="2019" name="Int. J. Syst. Evol. Microbiol.">
        <title>The Global Catalogue of Microorganisms (GCM) 10K type strain sequencing project: providing services to taxonomists for standard genome sequencing and annotation.</title>
        <authorList>
            <consortium name="The Broad Institute Genomics Platform"/>
            <consortium name="The Broad Institute Genome Sequencing Center for Infectious Disease"/>
            <person name="Wu L."/>
            <person name="Ma J."/>
        </authorList>
    </citation>
    <scope>NUCLEOTIDE SEQUENCE [LARGE SCALE GENOMIC DNA]</scope>
    <source>
        <strain evidence="2">JCM 16950</strain>
    </source>
</reference>
<keyword evidence="2" id="KW-1185">Reference proteome</keyword>
<gene>
    <name evidence="1" type="ORF">GCM10022240_14890</name>
</gene>
<proteinExistence type="predicted"/>
<name>A0ABP7GET5_9MICO</name>
<accession>A0ABP7GET5</accession>
<evidence type="ECO:0000313" key="2">
    <source>
        <dbReference type="Proteomes" id="UP001500540"/>
    </source>
</evidence>
<protein>
    <submittedName>
        <fullName evidence="1">Uncharacterized protein</fullName>
    </submittedName>
</protein>
<evidence type="ECO:0000313" key="1">
    <source>
        <dbReference type="EMBL" id="GAA3763562.1"/>
    </source>
</evidence>
<organism evidence="1 2">
    <name type="scientific">Microbacterium kribbense</name>
    <dbReference type="NCBI Taxonomy" id="433645"/>
    <lineage>
        <taxon>Bacteria</taxon>
        <taxon>Bacillati</taxon>
        <taxon>Actinomycetota</taxon>
        <taxon>Actinomycetes</taxon>
        <taxon>Micrococcales</taxon>
        <taxon>Microbacteriaceae</taxon>
        <taxon>Microbacterium</taxon>
    </lineage>
</organism>